<dbReference type="InParanoid" id="G0M9H6"/>
<dbReference type="InterPro" id="IPR049636">
    <property type="entry name" value="HNF4-like_DBD"/>
</dbReference>
<evidence type="ECO:0000313" key="14">
    <source>
        <dbReference type="Proteomes" id="UP000008068"/>
    </source>
</evidence>
<evidence type="ECO:0000256" key="3">
    <source>
        <dbReference type="ARBA" id="ARBA00022723"/>
    </source>
</evidence>
<protein>
    <submittedName>
        <fullName evidence="13">Uncharacterized protein</fullName>
    </submittedName>
</protein>
<feature type="domain" description="NR LBD" evidence="12">
    <location>
        <begin position="490"/>
        <end position="854"/>
    </location>
</feature>
<dbReference type="AlphaFoldDB" id="G0M9H6"/>
<dbReference type="PROSITE" id="PS51843">
    <property type="entry name" value="NR_LBD"/>
    <property type="match status" value="2"/>
</dbReference>
<dbReference type="InterPro" id="IPR001628">
    <property type="entry name" value="Znf_hrmn_rcpt"/>
</dbReference>
<proteinExistence type="inferred from homology"/>
<keyword evidence="3" id="KW-0479">Metal-binding</keyword>
<evidence type="ECO:0000256" key="4">
    <source>
        <dbReference type="ARBA" id="ARBA00022771"/>
    </source>
</evidence>
<dbReference type="SUPFAM" id="SSF48508">
    <property type="entry name" value="Nuclear receptor ligand-binding domain"/>
    <property type="match status" value="3"/>
</dbReference>
<sequence>MPAALQVSGPCKICGQSAHGNHFGVVSCRACAAFFRRFGAKNAKFDGVGCDGNGNCIDDRFQCKTVCRLRRCEGACVIFEDGRYRCKACRIKKCLEMGMDFTKIQTNRDLISSTFNPLTTPQSLSNFLGRPEFILCCEPDRATFKKSIIVCSHLIRKASVIFQEDSVSLTPYNFENSLERLTFAMERLKSHRVNEHMELVTLIGKFQLIQIWEQNFLSAAYWFQQFPEFTELAMDVKLEILKSVWMIWIRLEKLSETAEYQRKQVLGSDLFKFAEGSCMDIKESEVDLSWLSKYSFGQMKSFLLPDVDKFWKFPLQLMMNLNPTNTELNFMLIQLCLSDAQKRASPETRGVIEHILAGQADKLHDYYIKVKNPNYLGRLSKMMKIVQLIEGDNRYRCKACRLKKCLDAGMDSSKFQTGRDLLSVSHSRQKLQGPQSLANFLGRPEFILCFEPDKISTEKFTIDCSYLINKAIQVFQEENVSTTPYNFENSLDQLTFAMERMKSERANQELTIVASIQKNRLFYYWEQNFLGVAQWFRQFPEFMDLSMDVKIDILKQTWMMFGRLTNLVETANYQRREVLGSNVFKFADGSCMDIEESEVDVSWCTNYSFKQLNACPPPFISLALVESVNSQLMVDISEWFLVEPVQRFSEELGTKMQNLRISFVKGETIEILKSAWVVWLRLQKSAETAEYRRKQEVGDNIHVWADRSCLNIEEMEIDVSWCTKYSFGQIKALMVPDENKYWRHPMEVLYNLNPTNTELNFMLIQLCLTDALKKLPPESHGVIEHILATQADNLHNYYTRKMSNPNYSRRLSKMMKVVNLLEADARYQREKVHLATVFDVFSFEFSHPEMFEMF</sequence>
<dbReference type="PROSITE" id="PS00031">
    <property type="entry name" value="NUCLEAR_REC_DBD_1"/>
    <property type="match status" value="1"/>
</dbReference>
<keyword evidence="8" id="KW-0804">Transcription</keyword>
<evidence type="ECO:0000256" key="7">
    <source>
        <dbReference type="ARBA" id="ARBA00023125"/>
    </source>
</evidence>
<dbReference type="CDD" id="cd06960">
    <property type="entry name" value="NR_DBD_HNF4A"/>
    <property type="match status" value="1"/>
</dbReference>
<keyword evidence="5" id="KW-0862">Zinc</keyword>
<dbReference type="PANTHER" id="PTHR45680">
    <property type="entry name" value="NUCLEAR HORMONE RECEPTOR FAMILY"/>
    <property type="match status" value="1"/>
</dbReference>
<dbReference type="Pfam" id="PF00105">
    <property type="entry name" value="zf-C4"/>
    <property type="match status" value="2"/>
</dbReference>
<dbReference type="PANTHER" id="PTHR45680:SF9">
    <property type="entry name" value="NUCLEAR HORMONE RECEPTOR FAMILY-RELATED"/>
    <property type="match status" value="1"/>
</dbReference>
<dbReference type="PROSITE" id="PS51030">
    <property type="entry name" value="NUCLEAR_REC_DBD_2"/>
    <property type="match status" value="1"/>
</dbReference>
<dbReference type="OMA" id="DISEWFL"/>
<reference evidence="14" key="1">
    <citation type="submission" date="2011-07" db="EMBL/GenBank/DDBJ databases">
        <authorList>
            <consortium name="Caenorhabditis brenneri Sequencing and Analysis Consortium"/>
            <person name="Wilson R.K."/>
        </authorList>
    </citation>
    <scope>NUCLEOTIDE SEQUENCE [LARGE SCALE GENOMIC DNA]</scope>
    <source>
        <strain evidence="14">PB2801</strain>
    </source>
</reference>
<keyword evidence="4" id="KW-0863">Zinc-finger</keyword>
<dbReference type="GO" id="GO:0003700">
    <property type="term" value="F:DNA-binding transcription factor activity"/>
    <property type="evidence" value="ECO:0007669"/>
    <property type="project" value="InterPro"/>
</dbReference>
<dbReference type="Gene3D" id="3.30.50.10">
    <property type="entry name" value="Erythroid Transcription Factor GATA-1, subunit A"/>
    <property type="match status" value="2"/>
</dbReference>
<evidence type="ECO:0000256" key="5">
    <source>
        <dbReference type="ARBA" id="ARBA00022833"/>
    </source>
</evidence>
<dbReference type="GO" id="GO:0008270">
    <property type="term" value="F:zinc ion binding"/>
    <property type="evidence" value="ECO:0007669"/>
    <property type="project" value="UniProtKB-KW"/>
</dbReference>
<dbReference type="EMBL" id="GL379787">
    <property type="protein sequence ID" value="EGT30943.1"/>
    <property type="molecule type" value="Genomic_DNA"/>
</dbReference>
<dbReference type="Gene3D" id="1.10.565.10">
    <property type="entry name" value="Retinoid X Receptor"/>
    <property type="match status" value="3"/>
</dbReference>
<dbReference type="InterPro" id="IPR013088">
    <property type="entry name" value="Znf_NHR/GATA"/>
</dbReference>
<feature type="domain" description="NR LBD" evidence="12">
    <location>
        <begin position="163"/>
        <end position="422"/>
    </location>
</feature>
<dbReference type="HOGENOM" id="CLU_017245_0_0_1"/>
<organism evidence="14">
    <name type="scientific">Caenorhabditis brenneri</name>
    <name type="common">Nematode worm</name>
    <dbReference type="NCBI Taxonomy" id="135651"/>
    <lineage>
        <taxon>Eukaryota</taxon>
        <taxon>Metazoa</taxon>
        <taxon>Ecdysozoa</taxon>
        <taxon>Nematoda</taxon>
        <taxon>Chromadorea</taxon>
        <taxon>Rhabditida</taxon>
        <taxon>Rhabditina</taxon>
        <taxon>Rhabditomorpha</taxon>
        <taxon>Rhabditoidea</taxon>
        <taxon>Rhabditidae</taxon>
        <taxon>Peloderinae</taxon>
        <taxon>Caenorhabditis</taxon>
    </lineage>
</organism>
<dbReference type="SUPFAM" id="SSF57716">
    <property type="entry name" value="Glucocorticoid receptor-like (DNA-binding domain)"/>
    <property type="match status" value="2"/>
</dbReference>
<dbReference type="SMART" id="SM00430">
    <property type="entry name" value="HOLI"/>
    <property type="match status" value="2"/>
</dbReference>
<keyword evidence="7" id="KW-0238">DNA-binding</keyword>
<evidence type="ECO:0000256" key="8">
    <source>
        <dbReference type="ARBA" id="ARBA00023163"/>
    </source>
</evidence>
<dbReference type="InterPro" id="IPR051152">
    <property type="entry name" value="C.elegans_Orphan_NR"/>
</dbReference>
<evidence type="ECO:0000259" key="11">
    <source>
        <dbReference type="PROSITE" id="PS51030"/>
    </source>
</evidence>
<dbReference type="SMART" id="SM00399">
    <property type="entry name" value="ZnF_C4"/>
    <property type="match status" value="1"/>
</dbReference>
<dbReference type="Pfam" id="PF00104">
    <property type="entry name" value="Hormone_recep"/>
    <property type="match status" value="3"/>
</dbReference>
<evidence type="ECO:0000256" key="2">
    <source>
        <dbReference type="ARBA" id="ARBA00005993"/>
    </source>
</evidence>
<evidence type="ECO:0000313" key="13">
    <source>
        <dbReference type="EMBL" id="EGT30943.1"/>
    </source>
</evidence>
<name>G0M9H6_CAEBE</name>
<dbReference type="PRINTS" id="PR00047">
    <property type="entry name" value="STROIDFINGER"/>
</dbReference>
<keyword evidence="6" id="KW-0805">Transcription regulation</keyword>
<dbReference type="STRING" id="135651.G0M9H6"/>
<dbReference type="OrthoDB" id="5849107at2759"/>
<dbReference type="InterPro" id="IPR000536">
    <property type="entry name" value="Nucl_hrmn_rcpt_lig-bd"/>
</dbReference>
<keyword evidence="10" id="KW-0539">Nucleus</keyword>
<evidence type="ECO:0000259" key="12">
    <source>
        <dbReference type="PROSITE" id="PS51843"/>
    </source>
</evidence>
<evidence type="ECO:0000256" key="1">
    <source>
        <dbReference type="ARBA" id="ARBA00004123"/>
    </source>
</evidence>
<comment type="subcellular location">
    <subcellularLocation>
        <location evidence="1">Nucleus</location>
    </subcellularLocation>
</comment>
<dbReference type="GO" id="GO:0005634">
    <property type="term" value="C:nucleus"/>
    <property type="evidence" value="ECO:0007669"/>
    <property type="project" value="UniProtKB-SubCell"/>
</dbReference>
<keyword evidence="14" id="KW-1185">Reference proteome</keyword>
<accession>G0M9H6</accession>
<keyword evidence="9" id="KW-0675">Receptor</keyword>
<evidence type="ECO:0000256" key="9">
    <source>
        <dbReference type="ARBA" id="ARBA00023170"/>
    </source>
</evidence>
<dbReference type="Proteomes" id="UP000008068">
    <property type="component" value="Unassembled WGS sequence"/>
</dbReference>
<dbReference type="GO" id="GO:0000978">
    <property type="term" value="F:RNA polymerase II cis-regulatory region sequence-specific DNA binding"/>
    <property type="evidence" value="ECO:0007669"/>
    <property type="project" value="InterPro"/>
</dbReference>
<gene>
    <name evidence="13" type="ORF">CAEBREN_01716</name>
</gene>
<dbReference type="eggNOG" id="KOG3575">
    <property type="taxonomic scope" value="Eukaryota"/>
</dbReference>
<evidence type="ECO:0000256" key="6">
    <source>
        <dbReference type="ARBA" id="ARBA00023015"/>
    </source>
</evidence>
<evidence type="ECO:0000256" key="10">
    <source>
        <dbReference type="ARBA" id="ARBA00023242"/>
    </source>
</evidence>
<dbReference type="InterPro" id="IPR035500">
    <property type="entry name" value="NHR-like_dom_sf"/>
</dbReference>
<comment type="similarity">
    <text evidence="2">Belongs to the nuclear hormone receptor family.</text>
</comment>
<feature type="domain" description="Nuclear receptor" evidence="11">
    <location>
        <begin position="8"/>
        <end position="106"/>
    </location>
</feature>